<evidence type="ECO:0000256" key="3">
    <source>
        <dbReference type="ARBA" id="ARBA00022692"/>
    </source>
</evidence>
<reference evidence="7 8" key="1">
    <citation type="submission" date="2020-04" db="EMBL/GenBank/DDBJ databases">
        <title>Novel Mycoplasma species detected in Phocoena phocoena (harbor porpoise) from the USA.</title>
        <authorList>
            <person name="Volokhov D.V."/>
        </authorList>
    </citation>
    <scope>NUCLEOTIDE SEQUENCE [LARGE SCALE GENOMIC DNA]</scope>
    <source>
        <strain evidence="7 8">Phocoena C-264-GEN</strain>
    </source>
</reference>
<evidence type="ECO:0000256" key="4">
    <source>
        <dbReference type="ARBA" id="ARBA00022989"/>
    </source>
</evidence>
<keyword evidence="8" id="KW-1185">Reference proteome</keyword>
<feature type="transmembrane region" description="Helical" evidence="6">
    <location>
        <begin position="31"/>
        <end position="49"/>
    </location>
</feature>
<dbReference type="Gene3D" id="1.20.1440.20">
    <property type="entry name" value="LemA-like domain"/>
    <property type="match status" value="1"/>
</dbReference>
<evidence type="ECO:0000256" key="6">
    <source>
        <dbReference type="SAM" id="Phobius"/>
    </source>
</evidence>
<evidence type="ECO:0000256" key="2">
    <source>
        <dbReference type="ARBA" id="ARBA00008854"/>
    </source>
</evidence>
<proteinExistence type="inferred from homology"/>
<dbReference type="Proteomes" id="UP000501060">
    <property type="component" value="Chromosome"/>
</dbReference>
<dbReference type="InterPro" id="IPR023353">
    <property type="entry name" value="LemA-like_dom_sf"/>
</dbReference>
<dbReference type="PANTHER" id="PTHR34478">
    <property type="entry name" value="PROTEIN LEMA"/>
    <property type="match status" value="1"/>
</dbReference>
<keyword evidence="3 6" id="KW-0812">Transmembrane</keyword>
<keyword evidence="4 6" id="KW-1133">Transmembrane helix</keyword>
<evidence type="ECO:0000313" key="8">
    <source>
        <dbReference type="Proteomes" id="UP000501060"/>
    </source>
</evidence>
<evidence type="ECO:0000313" key="7">
    <source>
        <dbReference type="EMBL" id="QJG67212.1"/>
    </source>
</evidence>
<dbReference type="EMBL" id="CP051481">
    <property type="protein sequence ID" value="QJG67212.1"/>
    <property type="molecule type" value="Genomic_DNA"/>
</dbReference>
<dbReference type="GO" id="GO:0016020">
    <property type="term" value="C:membrane"/>
    <property type="evidence" value="ECO:0007669"/>
    <property type="project" value="UniProtKB-SubCell"/>
</dbReference>
<accession>A0A858U447</accession>
<organism evidence="7 8">
    <name type="scientific">Mycoplasma phocoenae</name>
    <dbReference type="NCBI Taxonomy" id="754517"/>
    <lineage>
        <taxon>Bacteria</taxon>
        <taxon>Bacillati</taxon>
        <taxon>Mycoplasmatota</taxon>
        <taxon>Mollicutes</taxon>
        <taxon>Mycoplasmataceae</taxon>
        <taxon>Mycoplasma</taxon>
    </lineage>
</organism>
<keyword evidence="5 6" id="KW-0472">Membrane</keyword>
<comment type="similarity">
    <text evidence="2">Belongs to the LemA family.</text>
</comment>
<sequence length="214" mass="24759">MLFDSRNEQKDVTINVDTAVQVAKATAFQKTLWIVIMIITLGIAGFWRIKWGNEFNKLQVQSQESSSLIQAAQAKRRASLIKMIDAVKGYKNHEKETLEQITKYRSKLNDLSDNTQIQNVQNTLDQISRGLSLTIEKYPELKADSLYKQFMNESILQEDEIYAARRVYNKGVNYFNQLIYTFPRIVKADHMKLHNLPFFTATQTERQDVDTSGL</sequence>
<gene>
    <name evidence="7" type="ORF">HGG69_02770</name>
</gene>
<dbReference type="KEGG" id="mphe:HGG69_02770"/>
<evidence type="ECO:0000256" key="5">
    <source>
        <dbReference type="ARBA" id="ARBA00023136"/>
    </source>
</evidence>
<dbReference type="Pfam" id="PF04011">
    <property type="entry name" value="LemA"/>
    <property type="match status" value="1"/>
</dbReference>
<comment type="subcellular location">
    <subcellularLocation>
        <location evidence="1">Membrane</location>
        <topology evidence="1">Single-pass membrane protein</topology>
    </subcellularLocation>
</comment>
<dbReference type="PANTHER" id="PTHR34478:SF2">
    <property type="entry name" value="MEMBRANE PROTEIN"/>
    <property type="match status" value="1"/>
</dbReference>
<name>A0A858U447_9MOLU</name>
<dbReference type="SUPFAM" id="SSF140478">
    <property type="entry name" value="LemA-like"/>
    <property type="match status" value="1"/>
</dbReference>
<dbReference type="InterPro" id="IPR007156">
    <property type="entry name" value="MamQ_LemA"/>
</dbReference>
<dbReference type="RefSeq" id="WP_169605261.1">
    <property type="nucleotide sequence ID" value="NZ_CP051481.1"/>
</dbReference>
<evidence type="ECO:0000256" key="1">
    <source>
        <dbReference type="ARBA" id="ARBA00004167"/>
    </source>
</evidence>
<dbReference type="AlphaFoldDB" id="A0A858U447"/>
<protein>
    <submittedName>
        <fullName evidence="7">LemA family protein</fullName>
    </submittedName>
</protein>